<protein>
    <submittedName>
        <fullName evidence="1">Uncharacterized protein</fullName>
    </submittedName>
</protein>
<comment type="caution">
    <text evidence="1">The sequence shown here is derived from an EMBL/GenBank/DDBJ whole genome shotgun (WGS) entry which is preliminary data.</text>
</comment>
<name>A0A023B7Y6_GRENI</name>
<gene>
    <name evidence="1" type="ORF">GNI_063770</name>
</gene>
<evidence type="ECO:0000313" key="2">
    <source>
        <dbReference type="Proteomes" id="UP000019763"/>
    </source>
</evidence>
<dbReference type="Proteomes" id="UP000019763">
    <property type="component" value="Unassembled WGS sequence"/>
</dbReference>
<proteinExistence type="predicted"/>
<dbReference type="EMBL" id="AFNH02000482">
    <property type="protein sequence ID" value="EZG68157.1"/>
    <property type="molecule type" value="Genomic_DNA"/>
</dbReference>
<dbReference type="RefSeq" id="XP_011130051.1">
    <property type="nucleotide sequence ID" value="XM_011131749.1"/>
</dbReference>
<evidence type="ECO:0000313" key="1">
    <source>
        <dbReference type="EMBL" id="EZG68157.1"/>
    </source>
</evidence>
<dbReference type="VEuPathDB" id="CryptoDB:GNI_063770"/>
<dbReference type="AlphaFoldDB" id="A0A023B7Y6"/>
<keyword evidence="2" id="KW-1185">Reference proteome</keyword>
<dbReference type="GeneID" id="22912335"/>
<organism evidence="1 2">
    <name type="scientific">Gregarina niphandrodes</name>
    <name type="common">Septate eugregarine</name>
    <dbReference type="NCBI Taxonomy" id="110365"/>
    <lineage>
        <taxon>Eukaryota</taxon>
        <taxon>Sar</taxon>
        <taxon>Alveolata</taxon>
        <taxon>Apicomplexa</taxon>
        <taxon>Conoidasida</taxon>
        <taxon>Gregarinasina</taxon>
        <taxon>Eugregarinorida</taxon>
        <taxon>Gregarinidae</taxon>
        <taxon>Gregarina</taxon>
    </lineage>
</organism>
<accession>A0A023B7Y6</accession>
<reference evidence="1" key="1">
    <citation type="submission" date="2013-12" db="EMBL/GenBank/DDBJ databases">
        <authorList>
            <person name="Omoto C.K."/>
            <person name="Sibley D."/>
            <person name="Venepally P."/>
            <person name="Hadjithomas M."/>
            <person name="Karamycheva S."/>
            <person name="Brunk B."/>
            <person name="Roos D."/>
            <person name="Caler E."/>
            <person name="Lorenzi H."/>
        </authorList>
    </citation>
    <scope>NUCLEOTIDE SEQUENCE</scope>
</reference>
<sequence length="200" mass="23179">MRSNKTKHLSVDVLPAGLSLLRALLPDKEPIECENQQKSQNGRGFTLLGPADWSSSEDKLWDSVAPLQELYGSFWYWANDILLNDWDHMIPYLVKQEWEGQGGCRTVATLARIAAKIGPGQIPTMSYYECSSEDHTERIAFTEEVFEIVFRRHYQIWSDHLGFDQFAREFKEALFLSMRDLFIDRQMDERIKMPSSLPSL</sequence>